<protein>
    <submittedName>
        <fullName evidence="1">Pyruvate carboxylase</fullName>
        <ecNumber evidence="1">6.4.1.1</ecNumber>
    </submittedName>
</protein>
<reference evidence="1 2" key="1">
    <citation type="journal article" date="2022" name="Int. J. Syst. Evol. Microbiol.">
        <title>Miniphocaeibacter halophilus sp. nov., an ammonium-tolerant acetate-producing bacterium isolated from a biogas system.</title>
        <authorList>
            <person name="Schnurer A."/>
            <person name="Singh A."/>
            <person name="Bi S."/>
            <person name="Qiao W."/>
            <person name="Westerholm M."/>
        </authorList>
    </citation>
    <scope>NUCLEOTIDE SEQUENCE [LARGE SCALE GENOMIC DNA]</scope>
    <source>
        <strain evidence="1 2">AMB_01</strain>
    </source>
</reference>
<evidence type="ECO:0000313" key="1">
    <source>
        <dbReference type="EMBL" id="QQK08681.1"/>
    </source>
</evidence>
<keyword evidence="1" id="KW-0436">Ligase</keyword>
<name>A0AC61N1A8_9FIRM</name>
<dbReference type="EC" id="6.4.1.1" evidence="1"/>
<gene>
    <name evidence="1" type="ORF">JFY71_03830</name>
</gene>
<keyword evidence="1" id="KW-0670">Pyruvate</keyword>
<proteinExistence type="predicted"/>
<dbReference type="Proteomes" id="UP000595814">
    <property type="component" value="Chromosome"/>
</dbReference>
<sequence length="1144" mass="127859">MARKFKKILVANRGEIAIRIFRACSELGIRSVAIYSEEDNTALFRTKADESYQVGFGKTPLEAYLDMNEIISLAKSKGVDAIHPGYGFLSENKEFARRCEENGITFIGPSYEVLDSLGDKIKSKIVAKKAKVPTIPGVDKPIRTKQDALDFAKEAGYPVMIKAAAGGGGRGMRIVEKEEDLIPAFRNAQSEAKKAFGIDDMFIEKYLKKPKHIEVQILGDKEGNIVHLYERDCSIQRRHQKIIEFTPAFSLPIEVRERICEDALKIANSVKYYNAGTVEFLVDSDLNHYFIEVNPRIQVEHTVSELVTGIDIVQSQILIAEGYRLDSEEIGIESQDSVILNGYSIQCRVTTEDPANNFAPDTGKIDVYRSGSGFGVRLDVGNGYVGSVITPFYDSLLVKMTSKSRTFKDAINKSKRALKELKISGVKTNIPFLVNVLNSEQFQQGTCNTGFIENNPQLFDVKPRNDRELKVLNFIGENVVNNKNRINGEFDIPINFDDLDTSSFKSGTKQIFDLNGVDGLLDWIKGQQKVLLTDTTYRDAHQSLLATRVRTVDMLKVAPAVSNYMSDLFSLEMWGGATFDVAYRFLQEDPWKRLEELRKHIPNILFQMLLRGNNTVGYKNYPDNVVKRFVKESAKNGIDIFRVFDSLNWIEGMRYAMDQVLESGKILEGTICYTGDILDETRDKYSLQYYVDMAKELEKAGSHIIGIKDMSGLLKPYASAKLIKALKNEVSVPIHLHTHDTTGNGVATVLMAAEVGVDIVDTAFNSMSGLTSQPALNSVVAALENTRRNTGISLDNAEIISKYWESVRPIYANFESGLKSGSTEIYKYEIPGGQYSNLKPQVESFGLGHRFKEVKDMYRNVNEMVGDIVKVTPSSKMVGDFAIFMVQNDLTPENIVEKGSHLDYPDSVVTYFKGMMGQPLGGFPEDIQKIVLKGEEPITVRPGELLPDEDFEANKKYLDEKYGIDASEKDLLAYALYPKVFEDYLDNLKVNGSLSHVSSLVFFHGINVGQTREVEIEEGKTLIVKLVEMSRPDDEGYVTLAFEINGNRREIKIYDKDSKKTAANAYTQLADPNNELEIGSSIPGTILKVLVKVGDEIKVGDPLAVVEAMKMETNIVSPVDGKVESITVKDDEMVEAGQLLLRLE</sequence>
<dbReference type="EMBL" id="CP066744">
    <property type="protein sequence ID" value="QQK08681.1"/>
    <property type="molecule type" value="Genomic_DNA"/>
</dbReference>
<accession>A0AC61N1A8</accession>
<evidence type="ECO:0000313" key="2">
    <source>
        <dbReference type="Proteomes" id="UP000595814"/>
    </source>
</evidence>
<keyword evidence="2" id="KW-1185">Reference proteome</keyword>
<organism evidence="1 2">
    <name type="scientific">Miniphocaeibacter halophilus</name>
    <dbReference type="NCBI Taxonomy" id="2931922"/>
    <lineage>
        <taxon>Bacteria</taxon>
        <taxon>Bacillati</taxon>
        <taxon>Bacillota</taxon>
        <taxon>Tissierellia</taxon>
        <taxon>Tissierellales</taxon>
        <taxon>Peptoniphilaceae</taxon>
        <taxon>Miniphocaeibacter</taxon>
    </lineage>
</organism>